<gene>
    <name evidence="13" type="primary">Mapre1</name>
</gene>
<evidence type="ECO:0000256" key="5">
    <source>
        <dbReference type="ARBA" id="ARBA00022701"/>
    </source>
</evidence>
<comment type="similarity">
    <text evidence="2">Belongs to the MAPRE family.</text>
</comment>
<dbReference type="InterPro" id="IPR004953">
    <property type="entry name" value="EB1_C"/>
</dbReference>
<dbReference type="PROSITE" id="PS51230">
    <property type="entry name" value="EB1_C"/>
    <property type="match status" value="1"/>
</dbReference>
<protein>
    <submittedName>
        <fullName evidence="13">Microtubule-associated protein RP/EB family member 1</fullName>
    </submittedName>
</protein>
<dbReference type="Gene3D" id="1.10.418.10">
    <property type="entry name" value="Calponin-like domain"/>
    <property type="match status" value="1"/>
</dbReference>
<dbReference type="InterPro" id="IPR027328">
    <property type="entry name" value="MAPRE"/>
</dbReference>
<feature type="region of interest" description="Disordered" evidence="10">
    <location>
        <begin position="134"/>
        <end position="217"/>
    </location>
</feature>
<dbReference type="SUPFAM" id="SSF140612">
    <property type="entry name" value="EB1 dimerisation domain-like"/>
    <property type="match status" value="1"/>
</dbReference>
<dbReference type="SUPFAM" id="SSF47576">
    <property type="entry name" value="Calponin-homology domain, CH-domain"/>
    <property type="match status" value="1"/>
</dbReference>
<evidence type="ECO:0000259" key="12">
    <source>
        <dbReference type="PROSITE" id="PS51230"/>
    </source>
</evidence>
<dbReference type="GO" id="GO:0008017">
    <property type="term" value="F:microtubule binding"/>
    <property type="evidence" value="ECO:0007669"/>
    <property type="project" value="InterPro"/>
</dbReference>
<keyword evidence="5 9" id="KW-0493">Microtubule</keyword>
<evidence type="ECO:0000259" key="11">
    <source>
        <dbReference type="PROSITE" id="PS50021"/>
    </source>
</evidence>
<evidence type="ECO:0000256" key="10">
    <source>
        <dbReference type="SAM" id="MobiDB-lite"/>
    </source>
</evidence>
<dbReference type="EMBL" id="LR787781">
    <property type="protein sequence ID" value="CAB3263643.1"/>
    <property type="molecule type" value="mRNA"/>
</dbReference>
<keyword evidence="4" id="KW-0132">Cell division</keyword>
<dbReference type="GO" id="GO:0005874">
    <property type="term" value="C:microtubule"/>
    <property type="evidence" value="ECO:0007669"/>
    <property type="project" value="UniProtKB-KW"/>
</dbReference>
<comment type="subcellular location">
    <subcellularLocation>
        <location evidence="1">Cytoplasm</location>
        <location evidence="1">Cytoskeleton</location>
    </subcellularLocation>
</comment>
<evidence type="ECO:0000256" key="6">
    <source>
        <dbReference type="ARBA" id="ARBA00022776"/>
    </source>
</evidence>
<organism evidence="13">
    <name type="scientific">Phallusia mammillata</name>
    <dbReference type="NCBI Taxonomy" id="59560"/>
    <lineage>
        <taxon>Eukaryota</taxon>
        <taxon>Metazoa</taxon>
        <taxon>Chordata</taxon>
        <taxon>Tunicata</taxon>
        <taxon>Ascidiacea</taxon>
        <taxon>Phlebobranchia</taxon>
        <taxon>Ascidiidae</taxon>
        <taxon>Phallusia</taxon>
    </lineage>
</organism>
<dbReference type="Gene3D" id="1.20.5.1430">
    <property type="match status" value="1"/>
</dbReference>
<proteinExistence type="evidence at transcript level"/>
<feature type="region of interest" description="Disordered" evidence="10">
    <location>
        <begin position="296"/>
        <end position="315"/>
    </location>
</feature>
<keyword evidence="7" id="KW-0206">Cytoskeleton</keyword>
<evidence type="ECO:0000256" key="4">
    <source>
        <dbReference type="ARBA" id="ARBA00022618"/>
    </source>
</evidence>
<keyword evidence="8" id="KW-0131">Cell cycle</keyword>
<dbReference type="Pfam" id="PF03271">
    <property type="entry name" value="EB1"/>
    <property type="match status" value="1"/>
</dbReference>
<dbReference type="InterPro" id="IPR036872">
    <property type="entry name" value="CH_dom_sf"/>
</dbReference>
<evidence type="ECO:0000256" key="7">
    <source>
        <dbReference type="ARBA" id="ARBA00023212"/>
    </source>
</evidence>
<evidence type="ECO:0000256" key="3">
    <source>
        <dbReference type="ARBA" id="ARBA00022490"/>
    </source>
</evidence>
<dbReference type="InterPro" id="IPR001715">
    <property type="entry name" value="CH_dom"/>
</dbReference>
<evidence type="ECO:0000256" key="9">
    <source>
        <dbReference type="PROSITE-ProRule" id="PRU00576"/>
    </source>
</evidence>
<dbReference type="Pfam" id="PF00307">
    <property type="entry name" value="CH"/>
    <property type="match status" value="1"/>
</dbReference>
<dbReference type="AlphaFoldDB" id="A0A6F9DL01"/>
<dbReference type="PROSITE" id="PS50021">
    <property type="entry name" value="CH"/>
    <property type="match status" value="1"/>
</dbReference>
<evidence type="ECO:0000256" key="8">
    <source>
        <dbReference type="ARBA" id="ARBA00023306"/>
    </source>
</evidence>
<feature type="compositionally biased region" description="Polar residues" evidence="10">
    <location>
        <begin position="175"/>
        <end position="217"/>
    </location>
</feature>
<dbReference type="InterPro" id="IPR036133">
    <property type="entry name" value="EB1_C_sf"/>
</dbReference>
<evidence type="ECO:0000256" key="2">
    <source>
        <dbReference type="ARBA" id="ARBA00010729"/>
    </source>
</evidence>
<keyword evidence="3" id="KW-0963">Cytoplasm</keyword>
<keyword evidence="6" id="KW-0498">Mitosis</keyword>
<feature type="domain" description="EB1 C-terminal" evidence="12">
    <location>
        <begin position="222"/>
        <end position="298"/>
    </location>
</feature>
<dbReference type="FunFam" id="1.20.5.1430:FF:000005">
    <property type="entry name" value="Eb1, isoform E"/>
    <property type="match status" value="1"/>
</dbReference>
<evidence type="ECO:0000313" key="13">
    <source>
        <dbReference type="EMBL" id="CAB3263643.1"/>
    </source>
</evidence>
<dbReference type="GO" id="GO:0051301">
    <property type="term" value="P:cell division"/>
    <property type="evidence" value="ECO:0007669"/>
    <property type="project" value="UniProtKB-KW"/>
</dbReference>
<name>A0A6F9DL01_9ASCI</name>
<sequence>MSAVNVTSTSASSDNLSRHELVRWVNDSLQLHIKKVEELCTGGVYCQFMHMLFLDSGKVPMNKIKWNSKLEHEFISNFKILQNVFKKTGVDKVIPVERLVKGKFQDNFEFLQWFKKFFDANYQGLEYDPVAAREGNMVGGPRPAPVRSAPRVDSRKPSAAIKPIVTPEQKEKESPNVTNGNISDSSSTPQDDSRTSVATRQPLSNNAPQRIPSNTSVASNQEINALKVEVAEFQEQNKELQTTVEALEKERDFYFGKLREIEVICQDMEGSEGCDERMQEMCAKITTILYATEDGFEAPEDEVEPNGLDQEQDEY</sequence>
<accession>A0A6F9DL01</accession>
<dbReference type="FunFam" id="1.10.418.10:FF:000007">
    <property type="entry name" value="Microtubule-associated protein, RP/EB family, member 2"/>
    <property type="match status" value="1"/>
</dbReference>
<dbReference type="PANTHER" id="PTHR10623">
    <property type="entry name" value="MICROTUBULE-ASSOCIATED PROTEIN RP/EB FAMILY MEMBER"/>
    <property type="match status" value="1"/>
</dbReference>
<feature type="domain" description="Calponin-homology (CH)" evidence="11">
    <location>
        <begin position="15"/>
        <end position="119"/>
    </location>
</feature>
<evidence type="ECO:0000256" key="1">
    <source>
        <dbReference type="ARBA" id="ARBA00004245"/>
    </source>
</evidence>
<reference evidence="13" key="1">
    <citation type="submission" date="2020-04" db="EMBL/GenBank/DDBJ databases">
        <authorList>
            <person name="Neveu A P."/>
        </authorList>
    </citation>
    <scope>NUCLEOTIDE SEQUENCE</scope>
    <source>
        <tissue evidence="13">Whole embryo</tissue>
    </source>
</reference>